<evidence type="ECO:0000313" key="3">
    <source>
        <dbReference type="Proteomes" id="UP000278143"/>
    </source>
</evidence>
<dbReference type="AlphaFoldDB" id="A0A4V1J0T5"/>
<dbReference type="EMBL" id="KZ991813">
    <property type="protein sequence ID" value="RKP22679.1"/>
    <property type="molecule type" value="Genomic_DNA"/>
</dbReference>
<name>A0A4V1J0T5_9FUNG</name>
<dbReference type="OrthoDB" id="10631830at2759"/>
<proteinExistence type="predicted"/>
<evidence type="ECO:0000256" key="1">
    <source>
        <dbReference type="SAM" id="MobiDB-lite"/>
    </source>
</evidence>
<evidence type="ECO:0000313" key="2">
    <source>
        <dbReference type="EMBL" id="RKP22679.1"/>
    </source>
</evidence>
<reference evidence="3" key="1">
    <citation type="journal article" date="2018" name="Nat. Microbiol.">
        <title>Leveraging single-cell genomics to expand the fungal tree of life.</title>
        <authorList>
            <person name="Ahrendt S.R."/>
            <person name="Quandt C.A."/>
            <person name="Ciobanu D."/>
            <person name="Clum A."/>
            <person name="Salamov A."/>
            <person name="Andreopoulos B."/>
            <person name="Cheng J.F."/>
            <person name="Woyke T."/>
            <person name="Pelin A."/>
            <person name="Henrissat B."/>
            <person name="Reynolds N.K."/>
            <person name="Benny G.L."/>
            <person name="Smith M.E."/>
            <person name="James T.Y."/>
            <person name="Grigoriev I.V."/>
        </authorList>
    </citation>
    <scope>NUCLEOTIDE SEQUENCE [LARGE SCALE GENOMIC DNA]</scope>
    <source>
        <strain evidence="3">Benny S71-1</strain>
    </source>
</reference>
<feature type="region of interest" description="Disordered" evidence="1">
    <location>
        <begin position="1"/>
        <end position="23"/>
    </location>
</feature>
<sequence>MSPAKVIPSATVESKKNKKRQAVMNAGEAPTTYAKVAAHHSVPTIPSEQADSHGASIASSGHAAIQFVTTSSESTMIVEHGSDDTAAIDPMTQSNSDAAVHERGFAPGSGLMMRLAAKGAIDEVTDQYIPSSMADAAAKAASLATSIKEPLMHGLTASSSSSSSSKKEDEHTVEWQCRACREERAQDRSWSHWLQHPVTMLHATMAAWMDEADVPCERHCTVVQRLVRWLPLRSTPKREHASPVKDETWRVGPVPLPAMAGTTLAAIRDKIAGPTLHWAQGVLPSVPVLPVASDAYAAAEEDVYGRRISAAEQARRTRLTRRARQRITGLRGDAPQDRPQQERGVIAKVVGTVMGTVVGVGMALLDAVSH</sequence>
<dbReference type="Proteomes" id="UP000278143">
    <property type="component" value="Unassembled WGS sequence"/>
</dbReference>
<accession>A0A4V1J0T5</accession>
<keyword evidence="3" id="KW-1185">Reference proteome</keyword>
<organism evidence="2 3">
    <name type="scientific">Syncephalis pseudoplumigaleata</name>
    <dbReference type="NCBI Taxonomy" id="1712513"/>
    <lineage>
        <taxon>Eukaryota</taxon>
        <taxon>Fungi</taxon>
        <taxon>Fungi incertae sedis</taxon>
        <taxon>Zoopagomycota</taxon>
        <taxon>Zoopagomycotina</taxon>
        <taxon>Zoopagomycetes</taxon>
        <taxon>Zoopagales</taxon>
        <taxon>Piptocephalidaceae</taxon>
        <taxon>Syncephalis</taxon>
    </lineage>
</organism>
<gene>
    <name evidence="2" type="ORF">SYNPS1DRAFT_31703</name>
</gene>
<protein>
    <submittedName>
        <fullName evidence="2">Uncharacterized protein</fullName>
    </submittedName>
</protein>